<proteinExistence type="predicted"/>
<accession>A0A9X3SF22</accession>
<name>A0A9X3SF22_9ACTN</name>
<dbReference type="Proteomes" id="UP001140076">
    <property type="component" value="Unassembled WGS sequence"/>
</dbReference>
<organism evidence="2 3">
    <name type="scientific">Streptomonospora mangrovi</name>
    <dbReference type="NCBI Taxonomy" id="2883123"/>
    <lineage>
        <taxon>Bacteria</taxon>
        <taxon>Bacillati</taxon>
        <taxon>Actinomycetota</taxon>
        <taxon>Actinomycetes</taxon>
        <taxon>Streptosporangiales</taxon>
        <taxon>Nocardiopsidaceae</taxon>
        <taxon>Streptomonospora</taxon>
    </lineage>
</organism>
<dbReference type="Pfam" id="PF21806">
    <property type="entry name" value="DUF6879"/>
    <property type="match status" value="1"/>
</dbReference>
<feature type="domain" description="DUF6879" evidence="1">
    <location>
        <begin position="32"/>
        <end position="188"/>
    </location>
</feature>
<dbReference type="AlphaFoldDB" id="A0A9X3SF22"/>
<dbReference type="InterPro" id="IPR049244">
    <property type="entry name" value="DUF6879"/>
</dbReference>
<protein>
    <recommendedName>
        <fullName evidence="1">DUF6879 domain-containing protein</fullName>
    </recommendedName>
</protein>
<reference evidence="2" key="1">
    <citation type="submission" date="2021-10" db="EMBL/GenBank/DDBJ databases">
        <title>Streptomonospora sp. nov., isolated from mangrove soil.</title>
        <authorList>
            <person name="Chen X."/>
            <person name="Ge X."/>
            <person name="Liu W."/>
        </authorList>
    </citation>
    <scope>NUCLEOTIDE SEQUENCE</scope>
    <source>
        <strain evidence="2">S1-112</strain>
    </source>
</reference>
<comment type="caution">
    <text evidence="2">The sequence shown here is derived from an EMBL/GenBank/DDBJ whole genome shotgun (WGS) entry which is preliminary data.</text>
</comment>
<dbReference type="RefSeq" id="WP_270072816.1">
    <property type="nucleotide sequence ID" value="NZ_JAJAQC010000023.1"/>
</dbReference>
<gene>
    <name evidence="2" type="ORF">LG943_14630</name>
</gene>
<evidence type="ECO:0000313" key="3">
    <source>
        <dbReference type="Proteomes" id="UP001140076"/>
    </source>
</evidence>
<dbReference type="EMBL" id="JAJAQC010000023">
    <property type="protein sequence ID" value="MDA0565542.1"/>
    <property type="molecule type" value="Genomic_DNA"/>
</dbReference>
<evidence type="ECO:0000313" key="2">
    <source>
        <dbReference type="EMBL" id="MDA0565542.1"/>
    </source>
</evidence>
<sequence length="202" mass="22863">MLDRLRDRPAAALDLDTYLADYRREYAGGGVTWKLDRLQTLRKPGDPSWEAFAAGDWARARELTEKDRPRADAMAAKGGEAGTETRRIRVVEHPVSPYLQWEMQFLRMLAEAGQQIRVVAAAQVGRWEHERILPEVVAVADRALYLVRHDSSGKAFGAWRIGDRDVISSSLIELDALFRAGEPLLEYFHREIAPLPPPLIHP</sequence>
<evidence type="ECO:0000259" key="1">
    <source>
        <dbReference type="Pfam" id="PF21806"/>
    </source>
</evidence>
<keyword evidence="3" id="KW-1185">Reference proteome</keyword>